<dbReference type="InterPro" id="IPR054289">
    <property type="entry name" value="DUF7025"/>
</dbReference>
<comment type="caution">
    <text evidence="3">The sequence shown here is derived from an EMBL/GenBank/DDBJ whole genome shotgun (WGS) entry which is preliminary data.</text>
</comment>
<dbReference type="PANTHER" id="PTHR46411:SF2">
    <property type="entry name" value="AAA+ ATPASE DOMAIN-CONTAINING PROTEIN"/>
    <property type="match status" value="1"/>
</dbReference>
<feature type="compositionally biased region" description="Low complexity" evidence="1">
    <location>
        <begin position="52"/>
        <end position="66"/>
    </location>
</feature>
<dbReference type="Proteomes" id="UP001278766">
    <property type="component" value="Unassembled WGS sequence"/>
</dbReference>
<keyword evidence="4" id="KW-1185">Reference proteome</keyword>
<sequence>MPQNDNNEGAVTGMEGLLNALIGALEGLKARPQVSNSHTPAEQSGPWIGNGATDSSPSPSRSTASSLLHEPRETTPASAPGEEVTRKEEEEGWMWRLGRSDGNGGWTRYDYYLQSQSIEVPEEAEVETPVKSVPGVLLDMHAPTKTIIIESPHLMRALDKFNWHLSSKHPPDMTLYDPFPFLYHHLEGMREEIDRLGNPEAQADLKALECALKETGVASRWNAARAENVDSSHVRFDTLWQLFRLGDLVVHTDGLGNEWLLTLMYAQEHKKSVEVGQTGRIGQMAVDRYMEFWTWGLSWNGHKNKLERKASVFRIDYYAGAKEVHLLSIYPLQYQRTHDSVEKLLQGLAARGRHWFKLVSSQALCLDYDGPALSGKTLFNFNSRVDREPTYLRYLDHD</sequence>
<proteinExistence type="predicted"/>
<feature type="domain" description="DUF7025" evidence="2">
    <location>
        <begin position="226"/>
        <end position="335"/>
    </location>
</feature>
<dbReference type="PANTHER" id="PTHR46411">
    <property type="entry name" value="FAMILY ATPASE, PUTATIVE-RELATED"/>
    <property type="match status" value="1"/>
</dbReference>
<dbReference type="GeneID" id="87835460"/>
<evidence type="ECO:0000256" key="1">
    <source>
        <dbReference type="SAM" id="MobiDB-lite"/>
    </source>
</evidence>
<dbReference type="Pfam" id="PF22942">
    <property type="entry name" value="DUF7025"/>
    <property type="match status" value="1"/>
</dbReference>
<evidence type="ECO:0000313" key="4">
    <source>
        <dbReference type="Proteomes" id="UP001278766"/>
    </source>
</evidence>
<organism evidence="3 4">
    <name type="scientific">Chaetomium fimeti</name>
    <dbReference type="NCBI Taxonomy" id="1854472"/>
    <lineage>
        <taxon>Eukaryota</taxon>
        <taxon>Fungi</taxon>
        <taxon>Dikarya</taxon>
        <taxon>Ascomycota</taxon>
        <taxon>Pezizomycotina</taxon>
        <taxon>Sordariomycetes</taxon>
        <taxon>Sordariomycetidae</taxon>
        <taxon>Sordariales</taxon>
        <taxon>Chaetomiaceae</taxon>
        <taxon>Chaetomium</taxon>
    </lineage>
</organism>
<dbReference type="AlphaFoldDB" id="A0AAE0HFY4"/>
<reference evidence="3" key="1">
    <citation type="journal article" date="2023" name="Mol. Phylogenet. Evol.">
        <title>Genome-scale phylogeny and comparative genomics of the fungal order Sordariales.</title>
        <authorList>
            <person name="Hensen N."/>
            <person name="Bonometti L."/>
            <person name="Westerberg I."/>
            <person name="Brannstrom I.O."/>
            <person name="Guillou S."/>
            <person name="Cros-Aarteil S."/>
            <person name="Calhoun S."/>
            <person name="Haridas S."/>
            <person name="Kuo A."/>
            <person name="Mondo S."/>
            <person name="Pangilinan J."/>
            <person name="Riley R."/>
            <person name="LaButti K."/>
            <person name="Andreopoulos B."/>
            <person name="Lipzen A."/>
            <person name="Chen C."/>
            <person name="Yan M."/>
            <person name="Daum C."/>
            <person name="Ng V."/>
            <person name="Clum A."/>
            <person name="Steindorff A."/>
            <person name="Ohm R.A."/>
            <person name="Martin F."/>
            <person name="Silar P."/>
            <person name="Natvig D.O."/>
            <person name="Lalanne C."/>
            <person name="Gautier V."/>
            <person name="Ament-Velasquez S.L."/>
            <person name="Kruys A."/>
            <person name="Hutchinson M.I."/>
            <person name="Powell A.J."/>
            <person name="Barry K."/>
            <person name="Miller A.N."/>
            <person name="Grigoriev I.V."/>
            <person name="Debuchy R."/>
            <person name="Gladieux P."/>
            <person name="Hiltunen Thoren M."/>
            <person name="Johannesson H."/>
        </authorList>
    </citation>
    <scope>NUCLEOTIDE SEQUENCE</scope>
    <source>
        <strain evidence="3">CBS 168.71</strain>
    </source>
</reference>
<evidence type="ECO:0000313" key="3">
    <source>
        <dbReference type="EMBL" id="KAK3295824.1"/>
    </source>
</evidence>
<protein>
    <recommendedName>
        <fullName evidence="2">DUF7025 domain-containing protein</fullName>
    </recommendedName>
</protein>
<feature type="region of interest" description="Disordered" evidence="1">
    <location>
        <begin position="31"/>
        <end position="90"/>
    </location>
</feature>
<gene>
    <name evidence="3" type="ORF">B0H64DRAFT_155961</name>
</gene>
<accession>A0AAE0HFY4</accession>
<reference evidence="3" key="2">
    <citation type="submission" date="2023-06" db="EMBL/GenBank/DDBJ databases">
        <authorList>
            <consortium name="Lawrence Berkeley National Laboratory"/>
            <person name="Haridas S."/>
            <person name="Hensen N."/>
            <person name="Bonometti L."/>
            <person name="Westerberg I."/>
            <person name="Brannstrom I.O."/>
            <person name="Guillou S."/>
            <person name="Cros-Aarteil S."/>
            <person name="Calhoun S."/>
            <person name="Kuo A."/>
            <person name="Mondo S."/>
            <person name="Pangilinan J."/>
            <person name="Riley R."/>
            <person name="Labutti K."/>
            <person name="Andreopoulos B."/>
            <person name="Lipzen A."/>
            <person name="Chen C."/>
            <person name="Yanf M."/>
            <person name="Daum C."/>
            <person name="Ng V."/>
            <person name="Clum A."/>
            <person name="Steindorff A."/>
            <person name="Ohm R."/>
            <person name="Martin F."/>
            <person name="Silar P."/>
            <person name="Natvig D."/>
            <person name="Lalanne C."/>
            <person name="Gautier V."/>
            <person name="Ament-Velasquez S.L."/>
            <person name="Kruys A."/>
            <person name="Hutchinson M.I."/>
            <person name="Powell A.J."/>
            <person name="Barry K."/>
            <person name="Miller A.N."/>
            <person name="Grigoriev I.V."/>
            <person name="Debuchy R."/>
            <person name="Gladieux P."/>
            <person name="Thoren M.H."/>
            <person name="Johannesson H."/>
        </authorList>
    </citation>
    <scope>NUCLEOTIDE SEQUENCE</scope>
    <source>
        <strain evidence="3">CBS 168.71</strain>
    </source>
</reference>
<name>A0AAE0HFY4_9PEZI</name>
<dbReference type="EMBL" id="JAUEPN010000004">
    <property type="protein sequence ID" value="KAK3295824.1"/>
    <property type="molecule type" value="Genomic_DNA"/>
</dbReference>
<evidence type="ECO:0000259" key="2">
    <source>
        <dbReference type="Pfam" id="PF22942"/>
    </source>
</evidence>
<feature type="compositionally biased region" description="Polar residues" evidence="1">
    <location>
        <begin position="33"/>
        <end position="42"/>
    </location>
</feature>
<dbReference type="RefSeq" id="XP_062659338.1">
    <property type="nucleotide sequence ID" value="XM_062798512.1"/>
</dbReference>